<dbReference type="PANTHER" id="PTHR21648:SF0">
    <property type="entry name" value="RADIAL SPOKE HEAD PROTEIN 3 HOMOLOG"/>
    <property type="match status" value="1"/>
</dbReference>
<comment type="similarity">
    <text evidence="2">Belongs to the flagellar radial spoke RSP3 family.</text>
</comment>
<sequence>MAFVSYNQMEQNRSYTFLNRPRPVESRPIYRKPSAERTLYQFGNITYDRRVVRGNVFAQNIISATKKIDPTEIERPQTFKRRSIPKQPREQIRSVTPDALRGRTHNKVQTESYLEALSDVIVTSDQNCETEALLNKSSTPLFIPAKSGKDVETQIEEGELFDFDREVVPLLEVLVGKVLEQSLLEVMEEEELAYLKAQQRAFEELRNSELAEVQRLQEQERRRREEKERRIAQQREVLRKEREIAQKMAARAYTKEYMSGLLATVFTSLRADGYFFDPIERDIESNFLPWLMSEVVKNVEKKSAARELLDSIIFDLAELRLERLKELETQTSESE</sequence>
<dbReference type="GO" id="GO:0016301">
    <property type="term" value="F:kinase activity"/>
    <property type="evidence" value="ECO:0007669"/>
    <property type="project" value="UniProtKB-KW"/>
</dbReference>
<keyword evidence="11" id="KW-1185">Reference proteome</keyword>
<keyword evidence="4" id="KW-0597">Phosphoprotein</keyword>
<keyword evidence="7" id="KW-0206">Cytoskeleton</keyword>
<keyword evidence="6" id="KW-0969">Cilium</keyword>
<dbReference type="Pfam" id="PF06098">
    <property type="entry name" value="Radial_spoke_3"/>
    <property type="match status" value="1"/>
</dbReference>
<evidence type="ECO:0000256" key="4">
    <source>
        <dbReference type="ARBA" id="ARBA00022553"/>
    </source>
</evidence>
<gene>
    <name evidence="10" type="ORF">D4764_11G0008830</name>
</gene>
<keyword evidence="5" id="KW-0282">Flagellum</keyword>
<dbReference type="Proteomes" id="UP000324091">
    <property type="component" value="Chromosome 11"/>
</dbReference>
<keyword evidence="8" id="KW-0966">Cell projection</keyword>
<comment type="caution">
    <text evidence="10">The sequence shown here is derived from an EMBL/GenBank/DDBJ whole genome shotgun (WGS) entry which is preliminary data.</text>
</comment>
<name>A0A5C6PGB5_9TELE</name>
<evidence type="ECO:0000313" key="11">
    <source>
        <dbReference type="Proteomes" id="UP000324091"/>
    </source>
</evidence>
<evidence type="ECO:0000256" key="5">
    <source>
        <dbReference type="ARBA" id="ARBA00022846"/>
    </source>
</evidence>
<keyword evidence="10" id="KW-0808">Transferase</keyword>
<comment type="subcellular location">
    <subcellularLocation>
        <location evidence="1">Cytoplasm</location>
        <location evidence="1">Cytoskeleton</location>
        <location evidence="1">Flagellum axoneme</location>
    </subcellularLocation>
</comment>
<evidence type="ECO:0000256" key="8">
    <source>
        <dbReference type="ARBA" id="ARBA00023273"/>
    </source>
</evidence>
<organism evidence="10 11">
    <name type="scientific">Takifugu flavidus</name>
    <name type="common">sansaifugu</name>
    <dbReference type="NCBI Taxonomy" id="433684"/>
    <lineage>
        <taxon>Eukaryota</taxon>
        <taxon>Metazoa</taxon>
        <taxon>Chordata</taxon>
        <taxon>Craniata</taxon>
        <taxon>Vertebrata</taxon>
        <taxon>Euteleostomi</taxon>
        <taxon>Actinopterygii</taxon>
        <taxon>Neopterygii</taxon>
        <taxon>Teleostei</taxon>
        <taxon>Neoteleostei</taxon>
        <taxon>Acanthomorphata</taxon>
        <taxon>Eupercaria</taxon>
        <taxon>Tetraodontiformes</taxon>
        <taxon>Tetradontoidea</taxon>
        <taxon>Tetraodontidae</taxon>
        <taxon>Takifugu</taxon>
    </lineage>
</organism>
<evidence type="ECO:0000256" key="7">
    <source>
        <dbReference type="ARBA" id="ARBA00023212"/>
    </source>
</evidence>
<evidence type="ECO:0000313" key="10">
    <source>
        <dbReference type="EMBL" id="TWW78762.1"/>
    </source>
</evidence>
<evidence type="ECO:0000256" key="3">
    <source>
        <dbReference type="ARBA" id="ARBA00022490"/>
    </source>
</evidence>
<proteinExistence type="inferred from homology"/>
<dbReference type="InterPro" id="IPR009290">
    <property type="entry name" value="Radial_spoke_3"/>
</dbReference>
<dbReference type="AlphaFoldDB" id="A0A5C6PGB5"/>
<dbReference type="EMBL" id="RHFK02000003">
    <property type="protein sequence ID" value="TWW78762.1"/>
    <property type="molecule type" value="Genomic_DNA"/>
</dbReference>
<reference evidence="10 11" key="1">
    <citation type="submission" date="2019-04" db="EMBL/GenBank/DDBJ databases">
        <title>Chromosome genome assembly for Takifugu flavidus.</title>
        <authorList>
            <person name="Xiao S."/>
        </authorList>
    </citation>
    <scope>NUCLEOTIDE SEQUENCE [LARGE SCALE GENOMIC DNA]</scope>
    <source>
        <strain evidence="10">HTHZ2018</strain>
        <tissue evidence="10">Muscle</tissue>
    </source>
</reference>
<dbReference type="PANTHER" id="PTHR21648">
    <property type="entry name" value="FLAGELLAR RADIAL SPOKE PROTEIN 3"/>
    <property type="match status" value="1"/>
</dbReference>
<evidence type="ECO:0000256" key="2">
    <source>
        <dbReference type="ARBA" id="ARBA00006737"/>
    </source>
</evidence>
<feature type="coiled-coil region" evidence="9">
    <location>
        <begin position="199"/>
        <end position="244"/>
    </location>
</feature>
<evidence type="ECO:0000256" key="9">
    <source>
        <dbReference type="SAM" id="Coils"/>
    </source>
</evidence>
<evidence type="ECO:0000256" key="6">
    <source>
        <dbReference type="ARBA" id="ARBA00023069"/>
    </source>
</evidence>
<evidence type="ECO:0000256" key="1">
    <source>
        <dbReference type="ARBA" id="ARBA00004611"/>
    </source>
</evidence>
<accession>A0A5C6PGB5</accession>
<keyword evidence="3" id="KW-0963">Cytoplasm</keyword>
<dbReference type="GO" id="GO:0005929">
    <property type="term" value="C:cilium"/>
    <property type="evidence" value="ECO:0007669"/>
    <property type="project" value="TreeGrafter"/>
</dbReference>
<keyword evidence="10" id="KW-0418">Kinase</keyword>
<keyword evidence="9" id="KW-0175">Coiled coil</keyword>
<protein>
    <submittedName>
        <fullName evidence="10">Radial spoke head protein 3-like protein A-kinase anchor protein RSPH3</fullName>
    </submittedName>
</protein>